<keyword evidence="1" id="KW-1133">Transmembrane helix</keyword>
<feature type="transmembrane region" description="Helical" evidence="1">
    <location>
        <begin position="186"/>
        <end position="203"/>
    </location>
</feature>
<name>A0A1H7IAJ9_RUMAL</name>
<evidence type="ECO:0000313" key="3">
    <source>
        <dbReference type="Proteomes" id="UP000186015"/>
    </source>
</evidence>
<protein>
    <submittedName>
        <fullName evidence="2">Uncharacterized protein</fullName>
    </submittedName>
</protein>
<dbReference type="AlphaFoldDB" id="A0A1H7IAJ9"/>
<organism evidence="2 3">
    <name type="scientific">Ruminococcus albus</name>
    <dbReference type="NCBI Taxonomy" id="1264"/>
    <lineage>
        <taxon>Bacteria</taxon>
        <taxon>Bacillati</taxon>
        <taxon>Bacillota</taxon>
        <taxon>Clostridia</taxon>
        <taxon>Eubacteriales</taxon>
        <taxon>Oscillospiraceae</taxon>
        <taxon>Ruminococcus</taxon>
    </lineage>
</organism>
<sequence>MALILKTPPTDKHKTEEIGFYLLPDGKVKQYKKVTRSGKDKQYEKDTQDVNVYKVFFVICSILTNVSVFVVLTSIVLNRLTESEVYLLQAFLVVAAAVAALTNIFFIEDKNKDAKLDIKVLWRMLRKIDIMTTFLFTMIVLVGTSILDDMSRDESVILGFMSMIILIFAFFIMGIFIIISIPVRLLLFYLPMLFFTALFRGLTGHGNTAVSEYFGNEIQEQLKVTTDGNRSPQPVKQDMEVVDLDSLFDGVTVKHETTNNKTEE</sequence>
<gene>
    <name evidence="2" type="ORF">SAMN05216469_103279</name>
</gene>
<keyword evidence="1" id="KW-0472">Membrane</keyword>
<feature type="transmembrane region" description="Helical" evidence="1">
    <location>
        <begin position="86"/>
        <end position="107"/>
    </location>
</feature>
<accession>A0A1H7IAJ9</accession>
<dbReference type="Proteomes" id="UP000186015">
    <property type="component" value="Unassembled WGS sequence"/>
</dbReference>
<dbReference type="RefSeq" id="WP_074830864.1">
    <property type="nucleotide sequence ID" value="NZ_FOAT01000003.1"/>
</dbReference>
<evidence type="ECO:0000313" key="2">
    <source>
        <dbReference type="EMBL" id="SEK58560.1"/>
    </source>
</evidence>
<reference evidence="2 3" key="1">
    <citation type="submission" date="2016-10" db="EMBL/GenBank/DDBJ databases">
        <authorList>
            <person name="de Groot N.N."/>
        </authorList>
    </citation>
    <scope>NUCLEOTIDE SEQUENCE [LARGE SCALE GENOMIC DNA]</scope>
    <source>
        <strain evidence="2 3">KH2T6</strain>
    </source>
</reference>
<feature type="transmembrane region" description="Helical" evidence="1">
    <location>
        <begin position="128"/>
        <end position="147"/>
    </location>
</feature>
<feature type="transmembrane region" description="Helical" evidence="1">
    <location>
        <begin position="159"/>
        <end position="179"/>
    </location>
</feature>
<dbReference type="EMBL" id="FOAT01000003">
    <property type="protein sequence ID" value="SEK58560.1"/>
    <property type="molecule type" value="Genomic_DNA"/>
</dbReference>
<evidence type="ECO:0000256" key="1">
    <source>
        <dbReference type="SAM" id="Phobius"/>
    </source>
</evidence>
<keyword evidence="1" id="KW-0812">Transmembrane</keyword>
<proteinExistence type="predicted"/>
<feature type="transmembrane region" description="Helical" evidence="1">
    <location>
        <begin position="55"/>
        <end position="80"/>
    </location>
</feature>